<feature type="compositionally biased region" description="Basic and acidic residues" evidence="1">
    <location>
        <begin position="169"/>
        <end position="179"/>
    </location>
</feature>
<dbReference type="EMBL" id="JAOAOG010000143">
    <property type="protein sequence ID" value="KAJ6245774.1"/>
    <property type="molecule type" value="Genomic_DNA"/>
</dbReference>
<feature type="compositionally biased region" description="Acidic residues" evidence="1">
    <location>
        <begin position="180"/>
        <end position="194"/>
    </location>
</feature>
<feature type="region of interest" description="Disordered" evidence="1">
    <location>
        <begin position="160"/>
        <end position="194"/>
    </location>
</feature>
<reference evidence="2" key="1">
    <citation type="submission" date="2022-08" db="EMBL/GenBank/DDBJ databases">
        <title>Novel sulfate-reducing endosymbionts in the free-living metamonad Anaeramoeba.</title>
        <authorList>
            <person name="Jerlstrom-Hultqvist J."/>
            <person name="Cepicka I."/>
            <person name="Gallot-Lavallee L."/>
            <person name="Salas-Leiva D."/>
            <person name="Curtis B.A."/>
            <person name="Zahonova K."/>
            <person name="Pipaliya S."/>
            <person name="Dacks J."/>
            <person name="Roger A.J."/>
        </authorList>
    </citation>
    <scope>NUCLEOTIDE SEQUENCE</scope>
    <source>
        <strain evidence="2">Schooner1</strain>
    </source>
</reference>
<gene>
    <name evidence="2" type="ORF">M0813_20194</name>
</gene>
<evidence type="ECO:0000313" key="2">
    <source>
        <dbReference type="EMBL" id="KAJ6245774.1"/>
    </source>
</evidence>
<comment type="caution">
    <text evidence="2">The sequence shown here is derived from an EMBL/GenBank/DDBJ whole genome shotgun (WGS) entry which is preliminary data.</text>
</comment>
<dbReference type="Proteomes" id="UP001150062">
    <property type="component" value="Unassembled WGS sequence"/>
</dbReference>
<feature type="compositionally biased region" description="Polar residues" evidence="1">
    <location>
        <begin position="385"/>
        <end position="402"/>
    </location>
</feature>
<feature type="compositionally biased region" description="Acidic residues" evidence="1">
    <location>
        <begin position="338"/>
        <end position="351"/>
    </location>
</feature>
<accession>A0ABQ8YMR9</accession>
<evidence type="ECO:0000256" key="1">
    <source>
        <dbReference type="SAM" id="MobiDB-lite"/>
    </source>
</evidence>
<name>A0ABQ8YMR9_9EUKA</name>
<evidence type="ECO:0000313" key="3">
    <source>
        <dbReference type="Proteomes" id="UP001150062"/>
    </source>
</evidence>
<proteinExistence type="predicted"/>
<feature type="region of interest" description="Disordered" evidence="1">
    <location>
        <begin position="332"/>
        <end position="408"/>
    </location>
</feature>
<organism evidence="2 3">
    <name type="scientific">Anaeramoeba flamelloides</name>
    <dbReference type="NCBI Taxonomy" id="1746091"/>
    <lineage>
        <taxon>Eukaryota</taxon>
        <taxon>Metamonada</taxon>
        <taxon>Anaeramoebidae</taxon>
        <taxon>Anaeramoeba</taxon>
    </lineage>
</organism>
<sequence>MNDEQNSTILRIKRSSRNDPLKTLFVKTINSRTSNMSTLLNHLKNISVKKSTEKTLQTPLSIFTLIGSHPKNINKQFAGSLSKQLNESKTKKNLQSRINIQQTTNQKLHFTRRQSQDVRMKNLEKTLIKQLLEQKMKNKFELKRLDKFKLIDLETTNHQQDKNTQTYQENEKEIQKKKEEEEEEEEEEIEEIDEEEKKKLKELFLTQETDINFSKPTPVKRKTTKKNENQIKKIDQYESNKTQINIEKEKEKEIEMETETEIYDYYYFSGLKDNLVEEEEESLINVTLIDTDFDYDFGIEDEENLGQLIDRGSLQDYSDLNKGSYQQAYFDQTRKESDSDEIPSIDEDSNEENYFANNYPSDDDLINYGRSNYNNSENDYDEQKNNSSDFWDSDEGNNSNKNSQDDDELLRKSLIKEKLLYQKFNKNSLSNMNDKY</sequence>
<keyword evidence="3" id="KW-1185">Reference proteome</keyword>
<protein>
    <submittedName>
        <fullName evidence="2">RNA polymerase ii nuclear localization protein iwr1</fullName>
    </submittedName>
</protein>